<evidence type="ECO:0000256" key="3">
    <source>
        <dbReference type="ARBA" id="ARBA00011738"/>
    </source>
</evidence>
<evidence type="ECO:0000313" key="13">
    <source>
        <dbReference type="EMBL" id="OWK41732.1"/>
    </source>
</evidence>
<protein>
    <recommendedName>
        <fullName evidence="8 10">Protein GrpE</fullName>
    </recommendedName>
    <alternativeName>
        <fullName evidence="9 10">HSP-70 cofactor</fullName>
    </alternativeName>
</protein>
<name>A0A225DK34_9BACT</name>
<dbReference type="GO" id="GO:0000774">
    <property type="term" value="F:adenyl-nucleotide exchange factor activity"/>
    <property type="evidence" value="ECO:0007669"/>
    <property type="project" value="InterPro"/>
</dbReference>
<dbReference type="GO" id="GO:0051082">
    <property type="term" value="F:unfolded protein binding"/>
    <property type="evidence" value="ECO:0007669"/>
    <property type="project" value="TreeGrafter"/>
</dbReference>
<evidence type="ECO:0000256" key="6">
    <source>
        <dbReference type="ARBA" id="ARBA00023186"/>
    </source>
</evidence>
<sequence length="173" mass="18611">MTDSQDLPPTADGPAGADDLRARVGVLEKQVTDYKLLIADFENSRKRLAQDAERQRKYAYEPLVRDLLNALDNLNYAAQAAKQAGDTGPLARGVSATINLFLEALKRHGVSRIDVAPGSPFDAHSHQAVMQQPTNDFEPGTVVAVTQNGFVLHDRVIRPASVVVASEPPAGGE</sequence>
<evidence type="ECO:0000313" key="14">
    <source>
        <dbReference type="Proteomes" id="UP000214646"/>
    </source>
</evidence>
<evidence type="ECO:0000256" key="1">
    <source>
        <dbReference type="ARBA" id="ARBA00004496"/>
    </source>
</evidence>
<reference evidence="14" key="1">
    <citation type="submission" date="2017-06" db="EMBL/GenBank/DDBJ databases">
        <title>Genome analysis of Fimbriiglobus ruber SP5, the first member of the order Planctomycetales with confirmed chitinolytic capability.</title>
        <authorList>
            <person name="Ravin N.V."/>
            <person name="Rakitin A.L."/>
            <person name="Ivanova A.A."/>
            <person name="Beletsky A.V."/>
            <person name="Kulichevskaya I.S."/>
            <person name="Mardanov A.V."/>
            <person name="Dedysh S.N."/>
        </authorList>
    </citation>
    <scope>NUCLEOTIDE SEQUENCE [LARGE SCALE GENOMIC DNA]</scope>
    <source>
        <strain evidence="14">SP5</strain>
    </source>
</reference>
<dbReference type="Pfam" id="PF01025">
    <property type="entry name" value="GrpE"/>
    <property type="match status" value="1"/>
</dbReference>
<proteinExistence type="inferred from homology"/>
<evidence type="ECO:0000256" key="11">
    <source>
        <dbReference type="RuleBase" id="RU000639"/>
    </source>
</evidence>
<evidence type="ECO:0000256" key="9">
    <source>
        <dbReference type="ARBA" id="ARBA00076414"/>
    </source>
</evidence>
<comment type="subunit">
    <text evidence="3 10">Homodimer.</text>
</comment>
<dbReference type="PANTHER" id="PTHR21237">
    <property type="entry name" value="GRPE PROTEIN"/>
    <property type="match status" value="1"/>
</dbReference>
<gene>
    <name evidence="10" type="primary">grpE</name>
    <name evidence="13" type="ORF">FRUB_03810</name>
</gene>
<evidence type="ECO:0000256" key="10">
    <source>
        <dbReference type="HAMAP-Rule" id="MF_01151"/>
    </source>
</evidence>
<dbReference type="SUPFAM" id="SSF58014">
    <property type="entry name" value="Coiled-coil domain of nucleotide exchange factor GrpE"/>
    <property type="match status" value="1"/>
</dbReference>
<dbReference type="RefSeq" id="WP_088254989.1">
    <property type="nucleotide sequence ID" value="NZ_NIDE01000005.1"/>
</dbReference>
<dbReference type="PROSITE" id="PS01071">
    <property type="entry name" value="GRPE"/>
    <property type="match status" value="1"/>
</dbReference>
<dbReference type="PRINTS" id="PR00773">
    <property type="entry name" value="GRPEPROTEIN"/>
</dbReference>
<keyword evidence="4 10" id="KW-0963">Cytoplasm</keyword>
<evidence type="ECO:0000256" key="4">
    <source>
        <dbReference type="ARBA" id="ARBA00022490"/>
    </source>
</evidence>
<dbReference type="OrthoDB" id="9812586at2"/>
<dbReference type="GO" id="GO:0005829">
    <property type="term" value="C:cytosol"/>
    <property type="evidence" value="ECO:0007669"/>
    <property type="project" value="TreeGrafter"/>
</dbReference>
<evidence type="ECO:0000256" key="8">
    <source>
        <dbReference type="ARBA" id="ARBA00072274"/>
    </source>
</evidence>
<accession>A0A225DK34</accession>
<dbReference type="CDD" id="cd00446">
    <property type="entry name" value="GrpE"/>
    <property type="match status" value="1"/>
</dbReference>
<dbReference type="GO" id="GO:0051087">
    <property type="term" value="F:protein-folding chaperone binding"/>
    <property type="evidence" value="ECO:0007669"/>
    <property type="project" value="InterPro"/>
</dbReference>
<keyword evidence="5 10" id="KW-0346">Stress response</keyword>
<dbReference type="SUPFAM" id="SSF51064">
    <property type="entry name" value="Head domain of nucleotide exchange factor GrpE"/>
    <property type="match status" value="1"/>
</dbReference>
<dbReference type="GO" id="GO:0042803">
    <property type="term" value="F:protein homodimerization activity"/>
    <property type="evidence" value="ECO:0007669"/>
    <property type="project" value="InterPro"/>
</dbReference>
<keyword evidence="6 10" id="KW-0143">Chaperone</keyword>
<comment type="similarity">
    <text evidence="2 10 12">Belongs to the GrpE family.</text>
</comment>
<dbReference type="AlphaFoldDB" id="A0A225DK34"/>
<dbReference type="GO" id="GO:0006457">
    <property type="term" value="P:protein folding"/>
    <property type="evidence" value="ECO:0007669"/>
    <property type="project" value="InterPro"/>
</dbReference>
<dbReference type="Gene3D" id="3.90.20.20">
    <property type="match status" value="1"/>
</dbReference>
<keyword evidence="14" id="KW-1185">Reference proteome</keyword>
<organism evidence="13 14">
    <name type="scientific">Fimbriiglobus ruber</name>
    <dbReference type="NCBI Taxonomy" id="1908690"/>
    <lineage>
        <taxon>Bacteria</taxon>
        <taxon>Pseudomonadati</taxon>
        <taxon>Planctomycetota</taxon>
        <taxon>Planctomycetia</taxon>
        <taxon>Gemmatales</taxon>
        <taxon>Gemmataceae</taxon>
        <taxon>Fimbriiglobus</taxon>
    </lineage>
</organism>
<comment type="caution">
    <text evidence="13">The sequence shown here is derived from an EMBL/GenBank/DDBJ whole genome shotgun (WGS) entry which is preliminary data.</text>
</comment>
<dbReference type="Gene3D" id="2.30.22.10">
    <property type="entry name" value="Head domain of nucleotide exchange factor GrpE"/>
    <property type="match status" value="1"/>
</dbReference>
<evidence type="ECO:0000256" key="5">
    <source>
        <dbReference type="ARBA" id="ARBA00023016"/>
    </source>
</evidence>
<comment type="subcellular location">
    <subcellularLocation>
        <location evidence="1 10">Cytoplasm</location>
    </subcellularLocation>
</comment>
<dbReference type="Proteomes" id="UP000214646">
    <property type="component" value="Unassembled WGS sequence"/>
</dbReference>
<dbReference type="InterPro" id="IPR000740">
    <property type="entry name" value="GrpE"/>
</dbReference>
<dbReference type="EMBL" id="NIDE01000005">
    <property type="protein sequence ID" value="OWK41732.1"/>
    <property type="molecule type" value="Genomic_DNA"/>
</dbReference>
<evidence type="ECO:0000256" key="12">
    <source>
        <dbReference type="RuleBase" id="RU004478"/>
    </source>
</evidence>
<evidence type="ECO:0000256" key="2">
    <source>
        <dbReference type="ARBA" id="ARBA00009054"/>
    </source>
</evidence>
<dbReference type="InterPro" id="IPR013805">
    <property type="entry name" value="GrpE_CC"/>
</dbReference>
<comment type="function">
    <text evidence="7 10 11">Participates actively in the response to hyperosmotic and heat shock by preventing the aggregation of stress-denatured proteins, in association with DnaK and GrpE. It is the nucleotide exchange factor for DnaK and may function as a thermosensor. Unfolded proteins bind initially to DnaJ; upon interaction with the DnaJ-bound protein, DnaK hydrolyzes its bound ATP, resulting in the formation of a stable complex. GrpE releases ADP from DnaK; ATP binding to DnaK triggers the release of the substrate protein, thus completing the reaction cycle. Several rounds of ATP-dependent interactions between DnaJ, DnaK and GrpE are required for fully efficient folding.</text>
</comment>
<dbReference type="PANTHER" id="PTHR21237:SF23">
    <property type="entry name" value="GRPE PROTEIN HOMOLOG, MITOCHONDRIAL"/>
    <property type="match status" value="1"/>
</dbReference>
<evidence type="ECO:0000256" key="7">
    <source>
        <dbReference type="ARBA" id="ARBA00053401"/>
    </source>
</evidence>
<dbReference type="HAMAP" id="MF_01151">
    <property type="entry name" value="GrpE"/>
    <property type="match status" value="1"/>
</dbReference>
<dbReference type="FunFam" id="2.30.22.10:FF:000001">
    <property type="entry name" value="Protein GrpE"/>
    <property type="match status" value="1"/>
</dbReference>
<dbReference type="InterPro" id="IPR009012">
    <property type="entry name" value="GrpE_head"/>
</dbReference>